<evidence type="ECO:0000313" key="2">
    <source>
        <dbReference type="Proteomes" id="UP000735302"/>
    </source>
</evidence>
<accession>A0AAV3Z5B5</accession>
<dbReference type="Proteomes" id="UP000735302">
    <property type="component" value="Unassembled WGS sequence"/>
</dbReference>
<sequence>MKGRKASKTRIRQKKTSLTAKRLDCNLATLETTSGSAESIAEFPATSTQPAAVSAESTAASCQLRRGRFPCSVPLHLKQLTFL</sequence>
<dbReference type="AlphaFoldDB" id="A0AAV3Z5B5"/>
<dbReference type="EMBL" id="BLXT01001947">
    <property type="protein sequence ID" value="GFN89756.1"/>
    <property type="molecule type" value="Genomic_DNA"/>
</dbReference>
<gene>
    <name evidence="1" type="ORF">PoB_001626200</name>
</gene>
<evidence type="ECO:0000313" key="1">
    <source>
        <dbReference type="EMBL" id="GFN89756.1"/>
    </source>
</evidence>
<protein>
    <submittedName>
        <fullName evidence="1">Uncharacterized protein</fullName>
    </submittedName>
</protein>
<reference evidence="1 2" key="1">
    <citation type="journal article" date="2021" name="Elife">
        <title>Chloroplast acquisition without the gene transfer in kleptoplastic sea slugs, Plakobranchus ocellatus.</title>
        <authorList>
            <person name="Maeda T."/>
            <person name="Takahashi S."/>
            <person name="Yoshida T."/>
            <person name="Shimamura S."/>
            <person name="Takaki Y."/>
            <person name="Nagai Y."/>
            <person name="Toyoda A."/>
            <person name="Suzuki Y."/>
            <person name="Arimoto A."/>
            <person name="Ishii H."/>
            <person name="Satoh N."/>
            <person name="Nishiyama T."/>
            <person name="Hasebe M."/>
            <person name="Maruyama T."/>
            <person name="Minagawa J."/>
            <person name="Obokata J."/>
            <person name="Shigenobu S."/>
        </authorList>
    </citation>
    <scope>NUCLEOTIDE SEQUENCE [LARGE SCALE GENOMIC DNA]</scope>
</reference>
<comment type="caution">
    <text evidence="1">The sequence shown here is derived from an EMBL/GenBank/DDBJ whole genome shotgun (WGS) entry which is preliminary data.</text>
</comment>
<proteinExistence type="predicted"/>
<name>A0AAV3Z5B5_9GAST</name>
<keyword evidence="2" id="KW-1185">Reference proteome</keyword>
<organism evidence="1 2">
    <name type="scientific">Plakobranchus ocellatus</name>
    <dbReference type="NCBI Taxonomy" id="259542"/>
    <lineage>
        <taxon>Eukaryota</taxon>
        <taxon>Metazoa</taxon>
        <taxon>Spiralia</taxon>
        <taxon>Lophotrochozoa</taxon>
        <taxon>Mollusca</taxon>
        <taxon>Gastropoda</taxon>
        <taxon>Heterobranchia</taxon>
        <taxon>Euthyneura</taxon>
        <taxon>Panpulmonata</taxon>
        <taxon>Sacoglossa</taxon>
        <taxon>Placobranchoidea</taxon>
        <taxon>Plakobranchidae</taxon>
        <taxon>Plakobranchus</taxon>
    </lineage>
</organism>